<evidence type="ECO:0000313" key="4">
    <source>
        <dbReference type="EMBL" id="ARF10150.1"/>
    </source>
</evidence>
<dbReference type="InterPro" id="IPR002833">
    <property type="entry name" value="PTH2"/>
</dbReference>
<organism evidence="4">
    <name type="scientific">Hokovirus HKV1</name>
    <dbReference type="NCBI Taxonomy" id="1977638"/>
    <lineage>
        <taxon>Viruses</taxon>
        <taxon>Varidnaviria</taxon>
        <taxon>Bamfordvirae</taxon>
        <taxon>Nucleocytoviricota</taxon>
        <taxon>Megaviricetes</taxon>
        <taxon>Imitervirales</taxon>
        <taxon>Mimiviridae</taxon>
        <taxon>Klosneuvirinae</taxon>
        <taxon>Hokovirus</taxon>
    </lineage>
</organism>
<dbReference type="GO" id="GO:0004045">
    <property type="term" value="F:peptidyl-tRNA hydrolase activity"/>
    <property type="evidence" value="ECO:0007669"/>
    <property type="project" value="UniProtKB-EC"/>
</dbReference>
<evidence type="ECO:0000256" key="3">
    <source>
        <dbReference type="ARBA" id="ARBA00048707"/>
    </source>
</evidence>
<dbReference type="InterPro" id="IPR023476">
    <property type="entry name" value="Pep_tRNA_hydro_II_dom_sf"/>
</dbReference>
<dbReference type="EC" id="3.1.1.29" evidence="1"/>
<evidence type="ECO:0000256" key="1">
    <source>
        <dbReference type="ARBA" id="ARBA00013260"/>
    </source>
</evidence>
<name>A0A1V0SEJ8_9VIRU</name>
<dbReference type="EMBL" id="KY684103">
    <property type="protein sequence ID" value="ARF10150.1"/>
    <property type="molecule type" value="Genomic_DNA"/>
</dbReference>
<dbReference type="SUPFAM" id="SSF102462">
    <property type="entry name" value="Peptidyl-tRNA hydrolase II"/>
    <property type="match status" value="1"/>
</dbReference>
<proteinExistence type="predicted"/>
<dbReference type="Pfam" id="PF01981">
    <property type="entry name" value="PTH2"/>
    <property type="match status" value="1"/>
</dbReference>
<sequence>MNNFNEIKMYIVINDELNMTPGKIASQVGHVVQLIVDELVSNSYEEGLTANVINYEKWKLNPTKIILKASGNRFDRLLELPNSRHFIDTGKTTQGTKNKITAIGFFPGNLNDFFSDYDLVK</sequence>
<keyword evidence="2 4" id="KW-0378">Hydrolase</keyword>
<accession>A0A1V0SEJ8</accession>
<evidence type="ECO:0000256" key="2">
    <source>
        <dbReference type="ARBA" id="ARBA00022801"/>
    </source>
</evidence>
<dbReference type="Gene3D" id="3.40.1490.10">
    <property type="entry name" value="Bit1"/>
    <property type="match status" value="1"/>
</dbReference>
<protein>
    <recommendedName>
        <fullName evidence="1">peptidyl-tRNA hydrolase</fullName>
        <ecNumber evidence="1">3.1.1.29</ecNumber>
    </recommendedName>
</protein>
<gene>
    <name evidence="4" type="ORF">Hokovirus_1_29</name>
</gene>
<reference evidence="4" key="1">
    <citation type="journal article" date="2017" name="Science">
        <title>Giant viruses with an expanded complement of translation system components.</title>
        <authorList>
            <person name="Schulz F."/>
            <person name="Yutin N."/>
            <person name="Ivanova N.N."/>
            <person name="Ortega D.R."/>
            <person name="Lee T.K."/>
            <person name="Vierheilig J."/>
            <person name="Daims H."/>
            <person name="Horn M."/>
            <person name="Wagner M."/>
            <person name="Jensen G.J."/>
            <person name="Kyrpides N.C."/>
            <person name="Koonin E.V."/>
            <person name="Woyke T."/>
        </authorList>
    </citation>
    <scope>NUCLEOTIDE SEQUENCE</scope>
    <source>
        <strain evidence="4">HKV1</strain>
    </source>
</reference>
<comment type="catalytic activity">
    <reaction evidence="3">
        <text>an N-acyl-L-alpha-aminoacyl-tRNA + H2O = an N-acyl-L-amino acid + a tRNA + H(+)</text>
        <dbReference type="Rhea" id="RHEA:54448"/>
        <dbReference type="Rhea" id="RHEA-COMP:10123"/>
        <dbReference type="Rhea" id="RHEA-COMP:13883"/>
        <dbReference type="ChEBI" id="CHEBI:15377"/>
        <dbReference type="ChEBI" id="CHEBI:15378"/>
        <dbReference type="ChEBI" id="CHEBI:59874"/>
        <dbReference type="ChEBI" id="CHEBI:78442"/>
        <dbReference type="ChEBI" id="CHEBI:138191"/>
        <dbReference type="EC" id="3.1.1.29"/>
    </reaction>
</comment>